<protein>
    <recommendedName>
        <fullName evidence="3">DUF1484 family protein</fullName>
    </recommendedName>
</protein>
<sequence length="95" mass="10287">MTNSVVARLSALHSRLAPLVDVDQQLPDLTCITAALARLDDVVLSLNRLSGALELLLELLDAAHARRLSGEQLHCLLEPLANKLQGTLEVLDDLL</sequence>
<evidence type="ECO:0000313" key="2">
    <source>
        <dbReference type="Proteomes" id="UP000326659"/>
    </source>
</evidence>
<organism evidence="1 2">
    <name type="scientific">Pseudomonas denitrificans</name>
    <dbReference type="NCBI Taxonomy" id="43306"/>
    <lineage>
        <taxon>Bacteria</taxon>
        <taxon>Pseudomonadati</taxon>
        <taxon>Pseudomonadota</taxon>
        <taxon>Gammaproteobacteria</taxon>
        <taxon>Pseudomonadales</taxon>
        <taxon>Pseudomonadaceae</taxon>
        <taxon>Halopseudomonas</taxon>
    </lineage>
</organism>
<dbReference type="EMBL" id="CP043626">
    <property type="protein sequence ID" value="QEY75098.1"/>
    <property type="molecule type" value="Genomic_DNA"/>
</dbReference>
<dbReference type="AlphaFoldDB" id="A0A9X7R6Y7"/>
<dbReference type="Proteomes" id="UP000326659">
    <property type="component" value="Chromosome"/>
</dbReference>
<proteinExistence type="predicted"/>
<accession>A0A9X7R6Y7</accession>
<gene>
    <name evidence="1" type="ORF">F1C79_27665</name>
</gene>
<dbReference type="KEGG" id="pden:F1C79_27665"/>
<name>A0A9X7R6Y7_PSEDE</name>
<evidence type="ECO:0000313" key="1">
    <source>
        <dbReference type="EMBL" id="QEY75098.1"/>
    </source>
</evidence>
<reference evidence="1 2" key="1">
    <citation type="submission" date="2019-09" db="EMBL/GenBank/DDBJ databases">
        <title>Prosopis cineraria nodule microbiome.</title>
        <authorList>
            <person name="Chaluvadi S.R."/>
            <person name="Ali R."/>
            <person name="Wang X."/>
        </authorList>
    </citation>
    <scope>NUCLEOTIDE SEQUENCE [LARGE SCALE GENOMIC DNA]</scope>
    <source>
        <strain evidence="1 2">BG1</strain>
    </source>
</reference>
<evidence type="ECO:0008006" key="3">
    <source>
        <dbReference type="Google" id="ProtNLM"/>
    </source>
</evidence>
<keyword evidence="2" id="KW-1185">Reference proteome</keyword>
<dbReference type="RefSeq" id="WP_151189154.1">
    <property type="nucleotide sequence ID" value="NZ_CP043626.1"/>
</dbReference>